<dbReference type="InterPro" id="IPR011127">
    <property type="entry name" value="Dala_Dala_lig_N"/>
</dbReference>
<evidence type="ECO:0000256" key="5">
    <source>
        <dbReference type="ARBA" id="ARBA00022723"/>
    </source>
</evidence>
<keyword evidence="12" id="KW-0961">Cell wall biogenesis/degradation</keyword>
<keyword evidence="11" id="KW-0464">Manganese</keyword>
<sequence>MTHYENVAVFMGGWSAEREVSLMSGKAVADALERLSINTTVVDVNRNICSEMQQQSYSHVFNVLHGRGGEDGVIQGLLDVLGIPYTGSGVLGSALAMDKLRCKKLWQGIGLPTPDYRVLNNEEDCAEAIEALGLPLMVKPVLEGSSIGISKVISENEMLPSWRDARACGGPVIAEKFIAGEEYTAAILNDRVLPMVRLKADNEFYDYQAKYTSDKTEFFCPCGLDASFEAELAVMMEKSFKAVMGENWGRVDFMLDSEQQPWLIEVNTVPGMTSHSLVPIAAKQAGLSFDELVLQILQGASLRG</sequence>
<dbReference type="GO" id="GO:0008716">
    <property type="term" value="F:D-alanine-D-alanine ligase activity"/>
    <property type="evidence" value="ECO:0007669"/>
    <property type="project" value="UniProtKB-EC"/>
</dbReference>
<dbReference type="InterPro" id="IPR005905">
    <property type="entry name" value="D_ala_D_ala"/>
</dbReference>
<dbReference type="GO" id="GO:0009252">
    <property type="term" value="P:peptidoglycan biosynthetic process"/>
    <property type="evidence" value="ECO:0007669"/>
    <property type="project" value="UniProtKB-KW"/>
</dbReference>
<dbReference type="GO" id="GO:0005524">
    <property type="term" value="F:ATP binding"/>
    <property type="evidence" value="ECO:0007669"/>
    <property type="project" value="UniProtKB-KW"/>
</dbReference>
<dbReference type="InterPro" id="IPR011761">
    <property type="entry name" value="ATP-grasp"/>
</dbReference>
<evidence type="ECO:0000256" key="4">
    <source>
        <dbReference type="ARBA" id="ARBA00022598"/>
    </source>
</evidence>
<dbReference type="PANTHER" id="PTHR23132:SF23">
    <property type="entry name" value="D-ALANINE--D-ALANINE LIGASE B"/>
    <property type="match status" value="1"/>
</dbReference>
<dbReference type="GO" id="GO:0008360">
    <property type="term" value="P:regulation of cell shape"/>
    <property type="evidence" value="ECO:0007669"/>
    <property type="project" value="UniProtKB-KW"/>
</dbReference>
<comment type="subcellular location">
    <subcellularLocation>
        <location evidence="1">Cytoplasm</location>
    </subcellularLocation>
</comment>
<dbReference type="AlphaFoldDB" id="A0A3B0X7E4"/>
<protein>
    <submittedName>
        <fullName evidence="14">D-alanine--D-alanine ligase</fullName>
        <ecNumber evidence="14">6.3.2.4</ecNumber>
    </submittedName>
</protein>
<gene>
    <name evidence="14" type="ORF">MNBD_GAMMA11-2730</name>
</gene>
<keyword evidence="5" id="KW-0479">Metal-binding</keyword>
<evidence type="ECO:0000313" key="14">
    <source>
        <dbReference type="EMBL" id="VAW58817.1"/>
    </source>
</evidence>
<dbReference type="InterPro" id="IPR000291">
    <property type="entry name" value="D-Ala_lig_Van_CS"/>
</dbReference>
<keyword evidence="4 14" id="KW-0436">Ligase</keyword>
<name>A0A3B0X7E4_9ZZZZ</name>
<dbReference type="Pfam" id="PF07478">
    <property type="entry name" value="Dala_Dala_lig_C"/>
    <property type="match status" value="1"/>
</dbReference>
<keyword evidence="3" id="KW-0963">Cytoplasm</keyword>
<evidence type="ECO:0000256" key="9">
    <source>
        <dbReference type="ARBA" id="ARBA00022960"/>
    </source>
</evidence>
<dbReference type="SUPFAM" id="SSF52440">
    <property type="entry name" value="PreATP-grasp domain"/>
    <property type="match status" value="1"/>
</dbReference>
<dbReference type="Gene3D" id="3.30.470.20">
    <property type="entry name" value="ATP-grasp fold, B domain"/>
    <property type="match status" value="1"/>
</dbReference>
<dbReference type="EC" id="6.3.2.4" evidence="14"/>
<keyword evidence="10" id="KW-0573">Peptidoglycan synthesis</keyword>
<dbReference type="Gene3D" id="3.40.50.20">
    <property type="match status" value="1"/>
</dbReference>
<dbReference type="EMBL" id="UOFG01000049">
    <property type="protein sequence ID" value="VAW58817.1"/>
    <property type="molecule type" value="Genomic_DNA"/>
</dbReference>
<dbReference type="SUPFAM" id="SSF56059">
    <property type="entry name" value="Glutathione synthetase ATP-binding domain-like"/>
    <property type="match status" value="1"/>
</dbReference>
<evidence type="ECO:0000256" key="11">
    <source>
        <dbReference type="ARBA" id="ARBA00023211"/>
    </source>
</evidence>
<evidence type="ECO:0000256" key="1">
    <source>
        <dbReference type="ARBA" id="ARBA00004496"/>
    </source>
</evidence>
<keyword evidence="9" id="KW-0133">Cell shape</keyword>
<organism evidence="14">
    <name type="scientific">hydrothermal vent metagenome</name>
    <dbReference type="NCBI Taxonomy" id="652676"/>
    <lineage>
        <taxon>unclassified sequences</taxon>
        <taxon>metagenomes</taxon>
        <taxon>ecological metagenomes</taxon>
    </lineage>
</organism>
<evidence type="ECO:0000259" key="13">
    <source>
        <dbReference type="PROSITE" id="PS50975"/>
    </source>
</evidence>
<keyword evidence="8" id="KW-0460">Magnesium</keyword>
<dbReference type="PROSITE" id="PS50975">
    <property type="entry name" value="ATP_GRASP"/>
    <property type="match status" value="1"/>
</dbReference>
<reference evidence="14" key="1">
    <citation type="submission" date="2018-06" db="EMBL/GenBank/DDBJ databases">
        <authorList>
            <person name="Zhirakovskaya E."/>
        </authorList>
    </citation>
    <scope>NUCLEOTIDE SEQUENCE</scope>
</reference>
<evidence type="ECO:0000256" key="7">
    <source>
        <dbReference type="ARBA" id="ARBA00022840"/>
    </source>
</evidence>
<evidence type="ECO:0000256" key="8">
    <source>
        <dbReference type="ARBA" id="ARBA00022842"/>
    </source>
</evidence>
<evidence type="ECO:0000256" key="12">
    <source>
        <dbReference type="ARBA" id="ARBA00023316"/>
    </source>
</evidence>
<dbReference type="GO" id="GO:0071555">
    <property type="term" value="P:cell wall organization"/>
    <property type="evidence" value="ECO:0007669"/>
    <property type="project" value="UniProtKB-KW"/>
</dbReference>
<evidence type="ECO:0000256" key="10">
    <source>
        <dbReference type="ARBA" id="ARBA00022984"/>
    </source>
</evidence>
<dbReference type="PANTHER" id="PTHR23132">
    <property type="entry name" value="D-ALANINE--D-ALANINE LIGASE"/>
    <property type="match status" value="1"/>
</dbReference>
<accession>A0A3B0X7E4</accession>
<evidence type="ECO:0000256" key="6">
    <source>
        <dbReference type="ARBA" id="ARBA00022741"/>
    </source>
</evidence>
<keyword evidence="6" id="KW-0547">Nucleotide-binding</keyword>
<dbReference type="PIRSF" id="PIRSF039102">
    <property type="entry name" value="Ddl/VanB"/>
    <property type="match status" value="1"/>
</dbReference>
<evidence type="ECO:0000256" key="2">
    <source>
        <dbReference type="ARBA" id="ARBA00010871"/>
    </source>
</evidence>
<keyword evidence="7" id="KW-0067">ATP-binding</keyword>
<dbReference type="FunFam" id="3.30.470.20:FF:000008">
    <property type="entry name" value="D-alanine--D-alanine ligase"/>
    <property type="match status" value="1"/>
</dbReference>
<proteinExistence type="inferred from homology"/>
<comment type="similarity">
    <text evidence="2">Belongs to the D-alanine--D-alanine ligase family.</text>
</comment>
<dbReference type="InterPro" id="IPR011095">
    <property type="entry name" value="Dala_Dala_lig_C"/>
</dbReference>
<dbReference type="InterPro" id="IPR016185">
    <property type="entry name" value="PreATP-grasp_dom_sf"/>
</dbReference>
<dbReference type="InterPro" id="IPR013815">
    <property type="entry name" value="ATP_grasp_subdomain_1"/>
</dbReference>
<dbReference type="GO" id="GO:0046872">
    <property type="term" value="F:metal ion binding"/>
    <property type="evidence" value="ECO:0007669"/>
    <property type="project" value="UniProtKB-KW"/>
</dbReference>
<dbReference type="NCBIfam" id="TIGR01205">
    <property type="entry name" value="D_ala_D_alaTIGR"/>
    <property type="match status" value="1"/>
</dbReference>
<evidence type="ECO:0000256" key="3">
    <source>
        <dbReference type="ARBA" id="ARBA00022490"/>
    </source>
</evidence>
<dbReference type="GO" id="GO:0005829">
    <property type="term" value="C:cytosol"/>
    <property type="evidence" value="ECO:0007669"/>
    <property type="project" value="TreeGrafter"/>
</dbReference>
<dbReference type="HAMAP" id="MF_00047">
    <property type="entry name" value="Dala_Dala_lig"/>
    <property type="match status" value="1"/>
</dbReference>
<feature type="domain" description="ATP-grasp" evidence="13">
    <location>
        <begin position="103"/>
        <end position="298"/>
    </location>
</feature>
<dbReference type="Pfam" id="PF01820">
    <property type="entry name" value="Dala_Dala_lig_N"/>
    <property type="match status" value="1"/>
</dbReference>
<dbReference type="PROSITE" id="PS00843">
    <property type="entry name" value="DALA_DALA_LIGASE_1"/>
    <property type="match status" value="1"/>
</dbReference>
<dbReference type="Gene3D" id="3.30.1490.20">
    <property type="entry name" value="ATP-grasp fold, A domain"/>
    <property type="match status" value="1"/>
</dbReference>
<dbReference type="NCBIfam" id="NF002378">
    <property type="entry name" value="PRK01372.1"/>
    <property type="match status" value="1"/>
</dbReference>